<dbReference type="EMBL" id="JAQQAF010000004">
    <property type="protein sequence ID" value="KAJ8493543.1"/>
    <property type="molecule type" value="Genomic_DNA"/>
</dbReference>
<keyword evidence="4" id="KW-1185">Reference proteome</keyword>
<accession>A0AAV8RBI1</accession>
<dbReference type="Gene3D" id="3.30.810.10">
    <property type="entry name" value="2-Layer Sandwich"/>
    <property type="match status" value="1"/>
</dbReference>
<organism evidence="3 4">
    <name type="scientific">Ensete ventricosum</name>
    <name type="common">Abyssinian banana</name>
    <name type="synonym">Musa ensete</name>
    <dbReference type="NCBI Taxonomy" id="4639"/>
    <lineage>
        <taxon>Eukaryota</taxon>
        <taxon>Viridiplantae</taxon>
        <taxon>Streptophyta</taxon>
        <taxon>Embryophyta</taxon>
        <taxon>Tracheophyta</taxon>
        <taxon>Spermatophyta</taxon>
        <taxon>Magnoliopsida</taxon>
        <taxon>Liliopsida</taxon>
        <taxon>Zingiberales</taxon>
        <taxon>Musaceae</taxon>
        <taxon>Ensete</taxon>
    </lineage>
</organism>
<evidence type="ECO:0000259" key="2">
    <source>
        <dbReference type="Pfam" id="PF01504"/>
    </source>
</evidence>
<dbReference type="InterPro" id="IPR027483">
    <property type="entry name" value="PInositol-4-P-4/5-kinase_C_sf"/>
</dbReference>
<dbReference type="InterPro" id="IPR023610">
    <property type="entry name" value="PInositol-4/5-P-5/4-kinase"/>
</dbReference>
<proteinExistence type="predicted"/>
<dbReference type="PANTHER" id="PTHR23086">
    <property type="entry name" value="PHOSPHATIDYLINOSITOL-4-PHOSPHATE 5-KINASE"/>
    <property type="match status" value="1"/>
</dbReference>
<evidence type="ECO:0000313" key="3">
    <source>
        <dbReference type="EMBL" id="KAJ8493543.1"/>
    </source>
</evidence>
<reference evidence="3 4" key="1">
    <citation type="submission" date="2022-12" db="EMBL/GenBank/DDBJ databases">
        <title>Chromosome-scale assembly of the Ensete ventricosum genome.</title>
        <authorList>
            <person name="Dussert Y."/>
            <person name="Stocks J."/>
            <person name="Wendawek A."/>
            <person name="Woldeyes F."/>
            <person name="Nichols R.A."/>
            <person name="Borrell J.S."/>
        </authorList>
    </citation>
    <scope>NUCLEOTIDE SEQUENCE [LARGE SCALE GENOMIC DNA]</scope>
    <source>
        <strain evidence="4">cv. Maze</strain>
        <tissue evidence="3">Seeds</tissue>
    </source>
</reference>
<dbReference type="GO" id="GO:0005886">
    <property type="term" value="C:plasma membrane"/>
    <property type="evidence" value="ECO:0007669"/>
    <property type="project" value="TreeGrafter"/>
</dbReference>
<evidence type="ECO:0000313" key="4">
    <source>
        <dbReference type="Proteomes" id="UP001222027"/>
    </source>
</evidence>
<dbReference type="GO" id="GO:0016308">
    <property type="term" value="F:1-phosphatidylinositol-4-phosphate 5-kinase activity"/>
    <property type="evidence" value="ECO:0007669"/>
    <property type="project" value="UniProtKB-EC"/>
</dbReference>
<name>A0AAV8RBI1_ENSVE</name>
<dbReference type="Pfam" id="PF01504">
    <property type="entry name" value="PIP5K"/>
    <property type="match status" value="1"/>
</dbReference>
<dbReference type="PANTHER" id="PTHR23086:SF114">
    <property type="entry name" value="PHOSPHATIDYLINOSITOL 4-PHOSPHATE 5-KINASE 3"/>
    <property type="match status" value="1"/>
</dbReference>
<feature type="domain" description="PIPK" evidence="2">
    <location>
        <begin position="132"/>
        <end position="177"/>
    </location>
</feature>
<sequence length="182" mass="20677">MEGFETFIDSEGNACPGSCVTYREQGLGALHHVLRLLGALGRRRRSKEAEVRPSLHPPVVGGRQSLHVGHLLATSHHRRMQKVWKPLIPLGLNMPARAEQTGRSESDALLASGRTQNDKIHDVILYVWNNRYILQDYDVTKKLEHAYKSSKVDSSSISAVDPKALYSRRFQDFIRRIFMEDD</sequence>
<comment type="caution">
    <text evidence="3">The sequence shown here is derived from an EMBL/GenBank/DDBJ whole genome shotgun (WGS) entry which is preliminary data.</text>
</comment>
<dbReference type="Proteomes" id="UP001222027">
    <property type="component" value="Unassembled WGS sequence"/>
</dbReference>
<dbReference type="InterPro" id="IPR002498">
    <property type="entry name" value="PInositol-4-P-4/5-kinase_core"/>
</dbReference>
<dbReference type="EC" id="2.7.1.68" evidence="1"/>
<gene>
    <name evidence="3" type="ORF">OPV22_015264</name>
</gene>
<protein>
    <recommendedName>
        <fullName evidence="1">1-phosphatidylinositol-4-phosphate 5-kinase</fullName>
        <ecNumber evidence="1">2.7.1.68</ecNumber>
    </recommendedName>
</protein>
<dbReference type="GO" id="GO:0046854">
    <property type="term" value="P:phosphatidylinositol phosphate biosynthetic process"/>
    <property type="evidence" value="ECO:0007669"/>
    <property type="project" value="TreeGrafter"/>
</dbReference>
<dbReference type="SUPFAM" id="SSF56104">
    <property type="entry name" value="SAICAR synthase-like"/>
    <property type="match status" value="1"/>
</dbReference>
<dbReference type="AlphaFoldDB" id="A0AAV8RBI1"/>
<evidence type="ECO:0000256" key="1">
    <source>
        <dbReference type="ARBA" id="ARBA00012172"/>
    </source>
</evidence>